<dbReference type="EMBL" id="MGAE01000053">
    <property type="protein sequence ID" value="OGK38556.1"/>
    <property type="molecule type" value="Genomic_DNA"/>
</dbReference>
<feature type="transmembrane region" description="Helical" evidence="7">
    <location>
        <begin position="160"/>
        <end position="184"/>
    </location>
</feature>
<keyword evidence="4" id="KW-0378">Hydrolase</keyword>
<evidence type="ECO:0000256" key="2">
    <source>
        <dbReference type="ARBA" id="ARBA00009045"/>
    </source>
</evidence>
<feature type="transmembrane region" description="Helical" evidence="7">
    <location>
        <begin position="15"/>
        <end position="43"/>
    </location>
</feature>
<feature type="transmembrane region" description="Helical" evidence="7">
    <location>
        <begin position="63"/>
        <end position="83"/>
    </location>
</feature>
<reference evidence="9 10" key="1">
    <citation type="journal article" date="2016" name="Nat. Commun.">
        <title>Thousands of microbial genomes shed light on interconnected biogeochemical processes in an aquifer system.</title>
        <authorList>
            <person name="Anantharaman K."/>
            <person name="Brown C.T."/>
            <person name="Hug L.A."/>
            <person name="Sharon I."/>
            <person name="Castelle C.J."/>
            <person name="Probst A.J."/>
            <person name="Thomas B.C."/>
            <person name="Singh A."/>
            <person name="Wilkins M.J."/>
            <person name="Karaoz U."/>
            <person name="Brodie E.L."/>
            <person name="Williams K.H."/>
            <person name="Hubbard S.S."/>
            <person name="Banfield J.F."/>
        </authorList>
    </citation>
    <scope>NUCLEOTIDE SEQUENCE [LARGE SCALE GENOMIC DNA]</scope>
</reference>
<dbReference type="PANTHER" id="PTHR43731:SF14">
    <property type="entry name" value="PRESENILIN-ASSOCIATED RHOMBOID-LIKE PROTEIN, MITOCHONDRIAL"/>
    <property type="match status" value="1"/>
</dbReference>
<sequence>MFPIKDTHQTRSFPFINYLIIAVNVVIFLVQLSVADPVAFIYQFGFIPDRSLISDPGAVFTSLWLHGGWFHLLANTWFLHIFGNNVEDRVGHLRYLLLYVMAGLVATMTQYSLNSGSLVPIIGASGAISGVTGMYILYFPQARIQALVPSLFGFWHMIKMPSWVFLGYWFVIQVFSGVGSLASIQYNEGGVAFFAHIGGFVFGCLVALLYKGRPREAT</sequence>
<evidence type="ECO:0000313" key="9">
    <source>
        <dbReference type="EMBL" id="OGK38556.1"/>
    </source>
</evidence>
<evidence type="ECO:0000256" key="7">
    <source>
        <dbReference type="SAM" id="Phobius"/>
    </source>
</evidence>
<accession>A0A1F7I5B4</accession>
<evidence type="ECO:0000256" key="1">
    <source>
        <dbReference type="ARBA" id="ARBA00004141"/>
    </source>
</evidence>
<comment type="subcellular location">
    <subcellularLocation>
        <location evidence="1">Membrane</location>
        <topology evidence="1">Multi-pass membrane protein</topology>
    </subcellularLocation>
</comment>
<proteinExistence type="inferred from homology"/>
<feature type="transmembrane region" description="Helical" evidence="7">
    <location>
        <begin position="119"/>
        <end position="139"/>
    </location>
</feature>
<name>A0A1F7I5B4_9BACT</name>
<feature type="domain" description="Peptidase S54 rhomboid" evidence="8">
    <location>
        <begin position="59"/>
        <end position="210"/>
    </location>
</feature>
<keyword evidence="3 7" id="KW-0812">Transmembrane</keyword>
<organism evidence="9 10">
    <name type="scientific">Candidatus Roizmanbacteria bacterium RIFCSPHIGHO2_12_FULL_44_10</name>
    <dbReference type="NCBI Taxonomy" id="1802054"/>
    <lineage>
        <taxon>Bacteria</taxon>
        <taxon>Candidatus Roizmaniibacteriota</taxon>
    </lineage>
</organism>
<evidence type="ECO:0000259" key="8">
    <source>
        <dbReference type="Pfam" id="PF01694"/>
    </source>
</evidence>
<comment type="similarity">
    <text evidence="2">Belongs to the peptidase S54 family.</text>
</comment>
<evidence type="ECO:0000256" key="6">
    <source>
        <dbReference type="ARBA" id="ARBA00023136"/>
    </source>
</evidence>
<dbReference type="InterPro" id="IPR050925">
    <property type="entry name" value="Rhomboid_protease_S54"/>
</dbReference>
<feature type="transmembrane region" description="Helical" evidence="7">
    <location>
        <begin position="190"/>
        <end position="210"/>
    </location>
</feature>
<dbReference type="Pfam" id="PF01694">
    <property type="entry name" value="Rhomboid"/>
    <property type="match status" value="1"/>
</dbReference>
<keyword evidence="5 7" id="KW-1133">Transmembrane helix</keyword>
<keyword evidence="6 7" id="KW-0472">Membrane</keyword>
<dbReference type="Proteomes" id="UP000179024">
    <property type="component" value="Unassembled WGS sequence"/>
</dbReference>
<feature type="transmembrane region" description="Helical" evidence="7">
    <location>
        <begin position="95"/>
        <end position="113"/>
    </location>
</feature>
<evidence type="ECO:0000256" key="3">
    <source>
        <dbReference type="ARBA" id="ARBA00022692"/>
    </source>
</evidence>
<evidence type="ECO:0000256" key="4">
    <source>
        <dbReference type="ARBA" id="ARBA00022801"/>
    </source>
</evidence>
<gene>
    <name evidence="9" type="ORF">A3F34_01255</name>
</gene>
<dbReference type="Gene3D" id="1.20.1540.10">
    <property type="entry name" value="Rhomboid-like"/>
    <property type="match status" value="1"/>
</dbReference>
<evidence type="ECO:0000256" key="5">
    <source>
        <dbReference type="ARBA" id="ARBA00022989"/>
    </source>
</evidence>
<comment type="caution">
    <text evidence="9">The sequence shown here is derived from an EMBL/GenBank/DDBJ whole genome shotgun (WGS) entry which is preliminary data.</text>
</comment>
<dbReference type="AlphaFoldDB" id="A0A1F7I5B4"/>
<dbReference type="GO" id="GO:0016020">
    <property type="term" value="C:membrane"/>
    <property type="evidence" value="ECO:0007669"/>
    <property type="project" value="UniProtKB-SubCell"/>
</dbReference>
<dbReference type="PANTHER" id="PTHR43731">
    <property type="entry name" value="RHOMBOID PROTEASE"/>
    <property type="match status" value="1"/>
</dbReference>
<dbReference type="GO" id="GO:0004252">
    <property type="term" value="F:serine-type endopeptidase activity"/>
    <property type="evidence" value="ECO:0007669"/>
    <property type="project" value="InterPro"/>
</dbReference>
<dbReference type="InterPro" id="IPR022764">
    <property type="entry name" value="Peptidase_S54_rhomboid_dom"/>
</dbReference>
<evidence type="ECO:0000313" key="10">
    <source>
        <dbReference type="Proteomes" id="UP000179024"/>
    </source>
</evidence>
<dbReference type="SUPFAM" id="SSF144091">
    <property type="entry name" value="Rhomboid-like"/>
    <property type="match status" value="1"/>
</dbReference>
<protein>
    <recommendedName>
        <fullName evidence="8">Peptidase S54 rhomboid domain-containing protein</fullName>
    </recommendedName>
</protein>
<dbReference type="InterPro" id="IPR035952">
    <property type="entry name" value="Rhomboid-like_sf"/>
</dbReference>